<feature type="compositionally biased region" description="Low complexity" evidence="8">
    <location>
        <begin position="275"/>
        <end position="284"/>
    </location>
</feature>
<dbReference type="Pfam" id="PF00847">
    <property type="entry name" value="AP2"/>
    <property type="match status" value="1"/>
</dbReference>
<evidence type="ECO:0000313" key="11">
    <source>
        <dbReference type="Proteomes" id="UP000811246"/>
    </source>
</evidence>
<dbReference type="InterPro" id="IPR044808">
    <property type="entry name" value="ERF_plant"/>
</dbReference>
<dbReference type="InterPro" id="IPR001471">
    <property type="entry name" value="AP2/ERF_dom"/>
</dbReference>
<proteinExistence type="predicted"/>
<evidence type="ECO:0000256" key="7">
    <source>
        <dbReference type="ARBA" id="ARBA00023242"/>
    </source>
</evidence>
<dbReference type="GO" id="GO:0009873">
    <property type="term" value="P:ethylene-activated signaling pathway"/>
    <property type="evidence" value="ECO:0007669"/>
    <property type="project" value="UniProtKB-KW"/>
</dbReference>
<keyword evidence="4" id="KW-0238">DNA-binding</keyword>
<keyword evidence="2" id="KW-0936">Ethylene signaling pathway</keyword>
<dbReference type="FunFam" id="3.30.730.10:FF:000001">
    <property type="entry name" value="Ethylene-responsive transcription factor 2"/>
    <property type="match status" value="1"/>
</dbReference>
<accession>A0A922DMP6</accession>
<sequence>METSNEDLSSALYLIKLHLLGEVSPVALPCLSNSDIEVSSSQSPCSQSSKSSSPMAITNLSSSNVDLFDSFTLQHNETDFFGFRKSMDLATPKSHHSNNDFFQCEANPKTQTSISYSQSTRDCFAFESKPQTNRTKPSLEISLPSKSKAKWIQIGNPKHQPDASSLSSVEQNASLEAKKHYRGVRRRPWGKYAAEIRDPNRRGSRVWLGTFDTAIEAAKAYDRAAFKLRGSKAILNFPLEVGNSDTTPESGERKRRREEEEVKVAVVKKERSTESTDTTGTSSTDVPLTPSSWKAVWDGDLQGIFSIPPLSPLSPHPSLGYPQLTVI</sequence>
<feature type="region of interest" description="Disordered" evidence="8">
    <location>
        <begin position="242"/>
        <end position="289"/>
    </location>
</feature>
<gene>
    <name evidence="10" type="ORF">I3842_11G069500</name>
</gene>
<dbReference type="Proteomes" id="UP000811246">
    <property type="component" value="Chromosome 11"/>
</dbReference>
<organism evidence="10 11">
    <name type="scientific">Carya illinoinensis</name>
    <name type="common">Pecan</name>
    <dbReference type="NCBI Taxonomy" id="32201"/>
    <lineage>
        <taxon>Eukaryota</taxon>
        <taxon>Viridiplantae</taxon>
        <taxon>Streptophyta</taxon>
        <taxon>Embryophyta</taxon>
        <taxon>Tracheophyta</taxon>
        <taxon>Spermatophyta</taxon>
        <taxon>Magnoliopsida</taxon>
        <taxon>eudicotyledons</taxon>
        <taxon>Gunneridae</taxon>
        <taxon>Pentapetalae</taxon>
        <taxon>rosids</taxon>
        <taxon>fabids</taxon>
        <taxon>Fagales</taxon>
        <taxon>Juglandaceae</taxon>
        <taxon>Carya</taxon>
    </lineage>
</organism>
<evidence type="ECO:0000256" key="2">
    <source>
        <dbReference type="ARBA" id="ARBA00022745"/>
    </source>
</evidence>
<feature type="compositionally biased region" description="Basic and acidic residues" evidence="8">
    <location>
        <begin position="257"/>
        <end position="274"/>
    </location>
</feature>
<protein>
    <recommendedName>
        <fullName evidence="9">AP2/ERF domain-containing protein</fullName>
    </recommendedName>
</protein>
<evidence type="ECO:0000256" key="1">
    <source>
        <dbReference type="ARBA" id="ARBA00004123"/>
    </source>
</evidence>
<evidence type="ECO:0000256" key="4">
    <source>
        <dbReference type="ARBA" id="ARBA00023125"/>
    </source>
</evidence>
<evidence type="ECO:0000256" key="8">
    <source>
        <dbReference type="SAM" id="MobiDB-lite"/>
    </source>
</evidence>
<dbReference type="GO" id="GO:0003677">
    <property type="term" value="F:DNA binding"/>
    <property type="evidence" value="ECO:0007669"/>
    <property type="project" value="UniProtKB-KW"/>
</dbReference>
<keyword evidence="3" id="KW-0805">Transcription regulation</keyword>
<name>A0A922DMP6_CARIL</name>
<dbReference type="PANTHER" id="PTHR31190:SF499">
    <property type="entry name" value="ETHYLENE-RESPONSIVE TRANSCRIPTION FACTOR ERF105"/>
    <property type="match status" value="1"/>
</dbReference>
<feature type="domain" description="AP2/ERF" evidence="9">
    <location>
        <begin position="180"/>
        <end position="238"/>
    </location>
</feature>
<dbReference type="GO" id="GO:0003700">
    <property type="term" value="F:DNA-binding transcription factor activity"/>
    <property type="evidence" value="ECO:0007669"/>
    <property type="project" value="InterPro"/>
</dbReference>
<dbReference type="PANTHER" id="PTHR31190">
    <property type="entry name" value="DNA-BINDING DOMAIN"/>
    <property type="match status" value="1"/>
</dbReference>
<comment type="caution">
    <text evidence="10">The sequence shown here is derived from an EMBL/GenBank/DDBJ whole genome shotgun (WGS) entry which is preliminary data.</text>
</comment>
<evidence type="ECO:0000256" key="5">
    <source>
        <dbReference type="ARBA" id="ARBA00023159"/>
    </source>
</evidence>
<dbReference type="GO" id="GO:0005634">
    <property type="term" value="C:nucleus"/>
    <property type="evidence" value="ECO:0007669"/>
    <property type="project" value="UniProtKB-SubCell"/>
</dbReference>
<dbReference type="PROSITE" id="PS51032">
    <property type="entry name" value="AP2_ERF"/>
    <property type="match status" value="1"/>
</dbReference>
<keyword evidence="6" id="KW-0804">Transcription</keyword>
<keyword evidence="5" id="KW-0010">Activator</keyword>
<evidence type="ECO:0000259" key="9">
    <source>
        <dbReference type="PROSITE" id="PS51032"/>
    </source>
</evidence>
<dbReference type="CDD" id="cd00018">
    <property type="entry name" value="AP2"/>
    <property type="match status" value="1"/>
</dbReference>
<dbReference type="AlphaFoldDB" id="A0A922DMP6"/>
<keyword evidence="7" id="KW-0539">Nucleus</keyword>
<reference evidence="10" key="1">
    <citation type="submission" date="2021-01" db="EMBL/GenBank/DDBJ databases">
        <authorList>
            <person name="Lovell J.T."/>
            <person name="Bentley N."/>
            <person name="Bhattarai G."/>
            <person name="Jenkins J.W."/>
            <person name="Sreedasyam A."/>
            <person name="Alarcon Y."/>
            <person name="Bock C."/>
            <person name="Boston L."/>
            <person name="Carlson J."/>
            <person name="Cervantes K."/>
            <person name="Clermont K."/>
            <person name="Krom N."/>
            <person name="Kubenka K."/>
            <person name="Mamidi S."/>
            <person name="Mattison C."/>
            <person name="Monteros M."/>
            <person name="Pisani C."/>
            <person name="Plott C."/>
            <person name="Rajasekar S."/>
            <person name="Rhein H.S."/>
            <person name="Rohla C."/>
            <person name="Song M."/>
            <person name="Hilaire R.S."/>
            <person name="Shu S."/>
            <person name="Wells L."/>
            <person name="Wang X."/>
            <person name="Webber J."/>
            <person name="Heerema R.J."/>
            <person name="Klein P."/>
            <person name="Conner P."/>
            <person name="Grauke L."/>
            <person name="Grimwood J."/>
            <person name="Schmutz J."/>
            <person name="Randall J.J."/>
        </authorList>
    </citation>
    <scope>NUCLEOTIDE SEQUENCE</scope>
    <source>
        <tissue evidence="10">Leaf</tissue>
    </source>
</reference>
<comment type="subcellular location">
    <subcellularLocation>
        <location evidence="1">Nucleus</location>
    </subcellularLocation>
</comment>
<dbReference type="EMBL" id="CM031835">
    <property type="protein sequence ID" value="KAG6687400.1"/>
    <property type="molecule type" value="Genomic_DNA"/>
</dbReference>
<dbReference type="SMART" id="SM00380">
    <property type="entry name" value="AP2"/>
    <property type="match status" value="1"/>
</dbReference>
<evidence type="ECO:0000256" key="3">
    <source>
        <dbReference type="ARBA" id="ARBA00023015"/>
    </source>
</evidence>
<evidence type="ECO:0000313" key="10">
    <source>
        <dbReference type="EMBL" id="KAG6687400.1"/>
    </source>
</evidence>
<evidence type="ECO:0000256" key="6">
    <source>
        <dbReference type="ARBA" id="ARBA00023163"/>
    </source>
</evidence>